<reference evidence="2" key="1">
    <citation type="journal article" date="2019" name="Int. J. Syst. Evol. Microbiol.">
        <title>The Global Catalogue of Microorganisms (GCM) 10K type strain sequencing project: providing services to taxonomists for standard genome sequencing and annotation.</title>
        <authorList>
            <consortium name="The Broad Institute Genomics Platform"/>
            <consortium name="The Broad Institute Genome Sequencing Center for Infectious Disease"/>
            <person name="Wu L."/>
            <person name="Ma J."/>
        </authorList>
    </citation>
    <scope>NUCLEOTIDE SEQUENCE [LARGE SCALE GENOMIC DNA]</scope>
    <source>
        <strain evidence="2">CCM 8979</strain>
    </source>
</reference>
<evidence type="ECO:0000313" key="1">
    <source>
        <dbReference type="EMBL" id="MFD1454926.1"/>
    </source>
</evidence>
<dbReference type="EMBL" id="JBHTOD010000003">
    <property type="protein sequence ID" value="MFD1454926.1"/>
    <property type="molecule type" value="Genomic_DNA"/>
</dbReference>
<dbReference type="RefSeq" id="WP_203644235.1">
    <property type="nucleotide sequence ID" value="NZ_BOLN01000003.1"/>
</dbReference>
<comment type="caution">
    <text evidence="1">The sequence shown here is derived from an EMBL/GenBank/DDBJ whole genome shotgun (WGS) entry which is preliminary data.</text>
</comment>
<gene>
    <name evidence="1" type="ORF">ACFQ44_04395</name>
</gene>
<proteinExistence type="predicted"/>
<accession>A0ABW4D2C2</accession>
<protein>
    <recommendedName>
        <fullName evidence="3">Restriction endonuclease</fullName>
    </recommendedName>
</protein>
<evidence type="ECO:0008006" key="3">
    <source>
        <dbReference type="Google" id="ProtNLM"/>
    </source>
</evidence>
<name>A0ABW4D2C2_9LACO</name>
<evidence type="ECO:0000313" key="2">
    <source>
        <dbReference type="Proteomes" id="UP001597189"/>
    </source>
</evidence>
<dbReference type="Proteomes" id="UP001597189">
    <property type="component" value="Unassembled WGS sequence"/>
</dbReference>
<sequence length="190" mass="21924">MNDAYAKAFKQAIDPDVFRSETRGKKVKQRIDEENYAFDLVFHVKSDHAVSFRIEDFKNQAGYLRSGKRGAGKDNDCTIIDDAIFQIEVKRAKKMGHTHAHEQLEAGKRWLHHVLWLVVGDDEELINAAKMPLFNVIIQLNNRHSLSRSYPVKKDGEVYRIIVWEGQKIIDLSRAKSVLMQKRLGDDFSV</sequence>
<organism evidence="1 2">
    <name type="scientific">Levilactobacillus lanxiensis</name>
    <dbReference type="NCBI Taxonomy" id="2799568"/>
    <lineage>
        <taxon>Bacteria</taxon>
        <taxon>Bacillati</taxon>
        <taxon>Bacillota</taxon>
        <taxon>Bacilli</taxon>
        <taxon>Lactobacillales</taxon>
        <taxon>Lactobacillaceae</taxon>
        <taxon>Levilactobacillus</taxon>
    </lineage>
</organism>
<keyword evidence="2" id="KW-1185">Reference proteome</keyword>